<gene>
    <name evidence="2" type="ORF">SPAPADRAFT_142796</name>
</gene>
<dbReference type="Proteomes" id="UP000000709">
    <property type="component" value="Unassembled WGS sequence"/>
</dbReference>
<dbReference type="OrthoDB" id="4095573at2759"/>
<name>G3ASH8_SPAPN</name>
<proteinExistence type="predicted"/>
<keyword evidence="3" id="KW-1185">Reference proteome</keyword>
<keyword evidence="1" id="KW-1133">Transmembrane helix</keyword>
<dbReference type="InParanoid" id="G3ASH8"/>
<dbReference type="RefSeq" id="XP_007377129.1">
    <property type="nucleotide sequence ID" value="XM_007377067.1"/>
</dbReference>
<dbReference type="KEGG" id="spaa:SPAPADRAFT_142796"/>
<accession>G3ASH8</accession>
<dbReference type="AlphaFoldDB" id="G3ASH8"/>
<dbReference type="GeneID" id="18870486"/>
<protein>
    <submittedName>
        <fullName evidence="2">Uncharacterized protein</fullName>
    </submittedName>
</protein>
<reference evidence="2 3" key="1">
    <citation type="journal article" date="2011" name="Proc. Natl. Acad. Sci. U.S.A.">
        <title>Comparative genomics of xylose-fermenting fungi for enhanced biofuel production.</title>
        <authorList>
            <person name="Wohlbach D.J."/>
            <person name="Kuo A."/>
            <person name="Sato T.K."/>
            <person name="Potts K.M."/>
            <person name="Salamov A.A."/>
            <person name="LaButti K.M."/>
            <person name="Sun H."/>
            <person name="Clum A."/>
            <person name="Pangilinan J.L."/>
            <person name="Lindquist E.A."/>
            <person name="Lucas S."/>
            <person name="Lapidus A."/>
            <person name="Jin M."/>
            <person name="Gunawan C."/>
            <person name="Balan V."/>
            <person name="Dale B.E."/>
            <person name="Jeffries T.W."/>
            <person name="Zinkel R."/>
            <person name="Barry K.W."/>
            <person name="Grigoriev I.V."/>
            <person name="Gasch A.P."/>
        </authorList>
    </citation>
    <scope>NUCLEOTIDE SEQUENCE [LARGE SCALE GENOMIC DNA]</scope>
    <source>
        <strain evidence="3">NRRL Y-27907 / 11-Y1</strain>
    </source>
</reference>
<dbReference type="EMBL" id="GL996504">
    <property type="protein sequence ID" value="EGW31096.1"/>
    <property type="molecule type" value="Genomic_DNA"/>
</dbReference>
<dbReference type="HOGENOM" id="CLU_2605803_0_0_1"/>
<dbReference type="eggNOG" id="ENOG502RA5R">
    <property type="taxonomic scope" value="Eukaryota"/>
</dbReference>
<evidence type="ECO:0000256" key="1">
    <source>
        <dbReference type="SAM" id="Phobius"/>
    </source>
</evidence>
<evidence type="ECO:0000313" key="3">
    <source>
        <dbReference type="Proteomes" id="UP000000709"/>
    </source>
</evidence>
<dbReference type="OMA" id="IHKEIHY"/>
<sequence length="79" mass="9121">MSSVLSTGLKGLVAGLVIPPVVTKFVIIPYLFRNNFKEIHYIQHELDHVGWLVRGLEENKGYHEDDLYRPASYYGPYQQ</sequence>
<feature type="transmembrane region" description="Helical" evidence="1">
    <location>
        <begin position="12"/>
        <end position="32"/>
    </location>
</feature>
<keyword evidence="1" id="KW-0472">Membrane</keyword>
<keyword evidence="1" id="KW-0812">Transmembrane</keyword>
<evidence type="ECO:0000313" key="2">
    <source>
        <dbReference type="EMBL" id="EGW31096.1"/>
    </source>
</evidence>
<organism evidence="3">
    <name type="scientific">Spathaspora passalidarum (strain NRRL Y-27907 / 11-Y1)</name>
    <dbReference type="NCBI Taxonomy" id="619300"/>
    <lineage>
        <taxon>Eukaryota</taxon>
        <taxon>Fungi</taxon>
        <taxon>Dikarya</taxon>
        <taxon>Ascomycota</taxon>
        <taxon>Saccharomycotina</taxon>
        <taxon>Pichiomycetes</taxon>
        <taxon>Debaryomycetaceae</taxon>
        <taxon>Spathaspora</taxon>
    </lineage>
</organism>